<evidence type="ECO:0000313" key="2">
    <source>
        <dbReference type="Proteomes" id="UP001157910"/>
    </source>
</evidence>
<name>A0ABY1QW14_9SPHN</name>
<evidence type="ECO:0000313" key="1">
    <source>
        <dbReference type="EMBL" id="SMP80419.1"/>
    </source>
</evidence>
<sequence length="940" mass="103537">MVIIPRKQKRMLIVRASVTPALKLKTLLRLGTMALCVLTLPFDRATSAEMQSPATPTAQAVAPPAATPFATPSFDLALRADTQTLARLSPKDEPSFDFVPSNRAAERVGDGYVHLGDIHLRLRTEGGAWQDYSSAHARKQIAALPRDRNVVAAADITASMGAGIPLRVERRWINDNGVLAMRFTLTNPTSAAVSVGGLGLPMVFDNIIKDRDLDSAHAQASFVDPYIGRDAGYLQVTRLNGQGPALLVLPEKGTPLEAYRPILEAKAAPAGDIFTDRSPRLQTAEGFYDWTIASSGFAEKEWAKAGEQWNEPTGFTLAPGESRTFGLRFVTSPSIRAIEDTLVANKRPVAVGIPGYVLPTDQTASLFLRSPSPVASITAFPQGSLRATAEEGGKGWSRYKIQATGWGRARLTVTYADGQKQTVSYYITKPLDQVVADIGRFTTTRQWFEVSDDPFGRSPGILSYDREQGSVVTQDPRVWVAGMSDEGGAGAWLAAIIKQLDTPDAHEVAKLERMVNETILGHLQIADGPHRGGVKKSLFYYAPEKHAGIYDPRMEWGGWSSWSEKDAADLGRSYNYPHVAIAHWVLYRLARHERGLVRQHDWKYYLDWAYRTTVAMMREAPHYAQFGQMEGDVFLDILADLKREGMTAQAIKVEGLMKARADHWRTLKFPFGSEMAWDSTGQPEVYAWMRRFGHEHQADVTREVILGYDPTIPSWGYNGNARRYWDFLYGGKYSRIERQIHHYGSTLNAVPLFDAFRKNPSDLYLLRVAYGGFMGGITNIDQEGFGSAGFHSWPDMMKWDPLTGDYGMGFYGHVIASASYLVNDPKFGWLGFGGDLKVDGSRIHIQPKDSARRRVFIAPAGLWITLRTGRIADVAFDTKSGRVTLALDAATAKSPEAVFTLESTTAGARAYTVEGANAPAADHTIPLSASLTQVVLVPAP</sequence>
<accession>A0ABY1QW14</accession>
<gene>
    <name evidence="1" type="ORF">SAMN06296065_11422</name>
</gene>
<dbReference type="InterPro" id="IPR043750">
    <property type="entry name" value="DUF5695"/>
</dbReference>
<dbReference type="Proteomes" id="UP001157910">
    <property type="component" value="Unassembled WGS sequence"/>
</dbReference>
<reference evidence="1 2" key="1">
    <citation type="submission" date="2017-05" db="EMBL/GenBank/DDBJ databases">
        <authorList>
            <person name="Varghese N."/>
            <person name="Submissions S."/>
        </authorList>
    </citation>
    <scope>NUCLEOTIDE SEQUENCE [LARGE SCALE GENOMIC DNA]</scope>
    <source>
        <strain evidence="1 2">SM16</strain>
    </source>
</reference>
<dbReference type="EMBL" id="FXUI01000014">
    <property type="protein sequence ID" value="SMP80419.1"/>
    <property type="molecule type" value="Genomic_DNA"/>
</dbReference>
<proteinExistence type="predicted"/>
<organism evidence="1 2">
    <name type="scientific">Novosphingobium panipatense</name>
    <dbReference type="NCBI Taxonomy" id="428991"/>
    <lineage>
        <taxon>Bacteria</taxon>
        <taxon>Pseudomonadati</taxon>
        <taxon>Pseudomonadota</taxon>
        <taxon>Alphaproteobacteria</taxon>
        <taxon>Sphingomonadales</taxon>
        <taxon>Sphingomonadaceae</taxon>
        <taxon>Novosphingobium</taxon>
    </lineage>
</organism>
<dbReference type="Pfam" id="PF18951">
    <property type="entry name" value="DUF5695"/>
    <property type="match status" value="1"/>
</dbReference>
<keyword evidence="2" id="KW-1185">Reference proteome</keyword>
<comment type="caution">
    <text evidence="1">The sequence shown here is derived from an EMBL/GenBank/DDBJ whole genome shotgun (WGS) entry which is preliminary data.</text>
</comment>
<protein>
    <submittedName>
        <fullName evidence="1">Uncharacterized protein</fullName>
    </submittedName>
</protein>